<dbReference type="InterPro" id="IPR046342">
    <property type="entry name" value="CBS_dom_sf"/>
</dbReference>
<organism evidence="3 4">
    <name type="scientific">Dolosicoccus paucivorans</name>
    <dbReference type="NCBI Taxonomy" id="84521"/>
    <lineage>
        <taxon>Bacteria</taxon>
        <taxon>Bacillati</taxon>
        <taxon>Bacillota</taxon>
        <taxon>Bacilli</taxon>
        <taxon>Lactobacillales</taxon>
        <taxon>Aerococcaceae</taxon>
        <taxon>Dolosicoccus</taxon>
    </lineage>
</organism>
<evidence type="ECO:0000313" key="3">
    <source>
        <dbReference type="EMBL" id="PMC58277.1"/>
    </source>
</evidence>
<dbReference type="EMBL" id="PNHE01000018">
    <property type="protein sequence ID" value="PMC58277.1"/>
    <property type="molecule type" value="Genomic_DNA"/>
</dbReference>
<dbReference type="PROSITE" id="PS51371">
    <property type="entry name" value="CBS"/>
    <property type="match status" value="1"/>
</dbReference>
<dbReference type="PIRSF" id="PIRSF035040">
    <property type="entry name" value="UCP035040_CBS_Lmo0553"/>
    <property type="match status" value="1"/>
</dbReference>
<dbReference type="SUPFAM" id="SSF54631">
    <property type="entry name" value="CBS-domain pair"/>
    <property type="match status" value="1"/>
</dbReference>
<accession>A0A2N6SMI0</accession>
<dbReference type="AlphaFoldDB" id="A0A2N6SMI0"/>
<reference evidence="3 4" key="1">
    <citation type="submission" date="2017-09" db="EMBL/GenBank/DDBJ databases">
        <title>Bacterial strain isolated from the female urinary microbiota.</title>
        <authorList>
            <person name="Thomas-White K."/>
            <person name="Kumar N."/>
            <person name="Forster S."/>
            <person name="Putonti C."/>
            <person name="Lawley T."/>
            <person name="Wolfe A.J."/>
        </authorList>
    </citation>
    <scope>NUCLEOTIDE SEQUENCE [LARGE SCALE GENOMIC DNA]</scope>
    <source>
        <strain evidence="3 4">UMB0852</strain>
    </source>
</reference>
<proteinExistence type="predicted"/>
<dbReference type="Proteomes" id="UP000235682">
    <property type="component" value="Unassembled WGS sequence"/>
</dbReference>
<dbReference type="NCBIfam" id="NF038387">
    <property type="entry name" value="CBS_CbpA"/>
    <property type="match status" value="1"/>
</dbReference>
<evidence type="ECO:0000256" key="1">
    <source>
        <dbReference type="PROSITE-ProRule" id="PRU00703"/>
    </source>
</evidence>
<sequence>MLMLKRSSYMISELMIPKERLICLSENDHCEHALQIMEDHHLRSAPILDTSGRLYRGNLYRYHIYRYFFQHPHENPRDVGVTRFLKNTSRVVRISDSLTKLLFHLRDLPYIAVLDDDSAFEGVVEHQTMLNFLSQGLNMPTAGYTLIVHAPIERRAIQRILKIVTKYSIVSAMTTINETSYTKEPYLCFVLPTQLDQAKLNGLIHHLTKRKYTAYYYKLF</sequence>
<name>A0A2N6SMI0_9LACT</name>
<feature type="domain" description="CBS" evidence="2">
    <location>
        <begin position="15"/>
        <end position="75"/>
    </location>
</feature>
<protein>
    <recommendedName>
        <fullName evidence="2">CBS domain-containing protein</fullName>
    </recommendedName>
</protein>
<dbReference type="STRING" id="84521.SAMN04487994_10295"/>
<comment type="caution">
    <text evidence="3">The sequence shown here is derived from an EMBL/GenBank/DDBJ whole genome shotgun (WGS) entry which is preliminary data.</text>
</comment>
<evidence type="ECO:0000313" key="4">
    <source>
        <dbReference type="Proteomes" id="UP000235682"/>
    </source>
</evidence>
<dbReference type="Pfam" id="PF00571">
    <property type="entry name" value="CBS"/>
    <property type="match status" value="1"/>
</dbReference>
<gene>
    <name evidence="3" type="ORF">CJ205_05005</name>
</gene>
<dbReference type="InterPro" id="IPR000644">
    <property type="entry name" value="CBS_dom"/>
</dbReference>
<keyword evidence="4" id="KW-1185">Reference proteome</keyword>
<keyword evidence="1" id="KW-0129">CBS domain</keyword>
<dbReference type="Gene3D" id="3.10.580.10">
    <property type="entry name" value="CBS-domain"/>
    <property type="match status" value="1"/>
</dbReference>
<evidence type="ECO:0000259" key="2">
    <source>
        <dbReference type="PROSITE" id="PS51371"/>
    </source>
</evidence>
<dbReference type="InterPro" id="IPR017036">
    <property type="entry name" value="Lmo0553-like"/>
</dbReference>